<evidence type="ECO:0000313" key="2">
    <source>
        <dbReference type="Proteomes" id="UP000001699"/>
    </source>
</evidence>
<organism evidence="1 2">
    <name type="scientific">Aspergillus fumigatus (strain CBS 144.89 / FGSC A1163 / CEA10)</name>
    <name type="common">Neosartorya fumigata</name>
    <dbReference type="NCBI Taxonomy" id="451804"/>
    <lineage>
        <taxon>Eukaryota</taxon>
        <taxon>Fungi</taxon>
        <taxon>Dikarya</taxon>
        <taxon>Ascomycota</taxon>
        <taxon>Pezizomycotina</taxon>
        <taxon>Eurotiomycetes</taxon>
        <taxon>Eurotiomycetidae</taxon>
        <taxon>Eurotiales</taxon>
        <taxon>Aspergillaceae</taxon>
        <taxon>Aspergillus</taxon>
        <taxon>Aspergillus subgen. Fumigati</taxon>
    </lineage>
</organism>
<protein>
    <submittedName>
        <fullName evidence="1">Uncharacterized protein</fullName>
    </submittedName>
</protein>
<proteinExistence type="predicted"/>
<dbReference type="AlphaFoldDB" id="B0Y7Y7"/>
<dbReference type="EMBL" id="DS499599">
    <property type="protein sequence ID" value="EDP49518.1"/>
    <property type="molecule type" value="Genomic_DNA"/>
</dbReference>
<dbReference type="VEuPathDB" id="FungiDB:AFUB_075480"/>
<dbReference type="Proteomes" id="UP000001699">
    <property type="component" value="Unassembled WGS sequence"/>
</dbReference>
<gene>
    <name evidence="1" type="ORF">AFUB_075480</name>
</gene>
<dbReference type="HOGENOM" id="CLU_1539659_0_0_1"/>
<sequence length="174" mass="19301">MFIASRRIFPPTDSAAPQQMVLEISDEWTKLEPEVACLLRTTTDNPPNQGSYRMYRFRCSYSDSVPGLQKPELQFKVLPAARTSSTPGLGRLTPEILSVPRASTIDSMAYSSVTSWFTVGQGSVTDLHDQLDAPAAVAARYTNASSNLNLSAVLYELVLECWDFTSPKFTRLTR</sequence>
<reference evidence="1 2" key="1">
    <citation type="journal article" date="2008" name="PLoS Genet.">
        <title>Genomic islands in the pathogenic filamentous fungus Aspergillus fumigatus.</title>
        <authorList>
            <person name="Fedorova N.D."/>
            <person name="Khaldi N."/>
            <person name="Joardar V.S."/>
            <person name="Maiti R."/>
            <person name="Amedeo P."/>
            <person name="Anderson M.J."/>
            <person name="Crabtree J."/>
            <person name="Silva J.C."/>
            <person name="Badger J.H."/>
            <person name="Albarraq A."/>
            <person name="Angiuoli S."/>
            <person name="Bussey H."/>
            <person name="Bowyer P."/>
            <person name="Cotty P.J."/>
            <person name="Dyer P.S."/>
            <person name="Egan A."/>
            <person name="Galens K."/>
            <person name="Fraser-Liggett C.M."/>
            <person name="Haas B.J."/>
            <person name="Inman J.M."/>
            <person name="Kent R."/>
            <person name="Lemieux S."/>
            <person name="Malavazi I."/>
            <person name="Orvis J."/>
            <person name="Roemer T."/>
            <person name="Ronning C.M."/>
            <person name="Sundaram J.P."/>
            <person name="Sutton G."/>
            <person name="Turner G."/>
            <person name="Venter J.C."/>
            <person name="White O.R."/>
            <person name="Whitty B.R."/>
            <person name="Youngman P."/>
            <person name="Wolfe K.H."/>
            <person name="Goldman G.H."/>
            <person name="Wortman J.R."/>
            <person name="Jiang B."/>
            <person name="Denning D.W."/>
            <person name="Nierman W.C."/>
        </authorList>
    </citation>
    <scope>NUCLEOTIDE SEQUENCE [LARGE SCALE GENOMIC DNA]</scope>
    <source>
        <strain evidence="2">CBS 144.89 / FGSC A1163 / CEA10</strain>
    </source>
</reference>
<name>B0Y7Y7_ASPFC</name>
<evidence type="ECO:0000313" key="1">
    <source>
        <dbReference type="EMBL" id="EDP49518.1"/>
    </source>
</evidence>
<keyword evidence="2" id="KW-1185">Reference proteome</keyword>
<accession>B0Y7Y7</accession>